<evidence type="ECO:0000313" key="1">
    <source>
        <dbReference type="EMBL" id="PVD38598.1"/>
    </source>
</evidence>
<sequence length="209" mass="23177">MIFGDPDACTRCHAKTHEAHTASKVTHSTLVLAAILDRCPHTSSGNSEVSVRNEAHQTVLLSLSALWWQREIARQARDKVESIVHNEILPALRNLTDLVQGGEAALVSVPLTSSTLSTPQHRDVIMCHVHARSIRNHVLPPLPKSWTVEEDTCLSPSCNVVVVDACWWLTAVMKYMCMALTRPGAQHARFLLQPVYRARVTSHVRSRAA</sequence>
<reference evidence="1 2" key="1">
    <citation type="submission" date="2018-04" db="EMBL/GenBank/DDBJ databases">
        <title>The genome of golden apple snail Pomacea canaliculata provides insight into stress tolerance and invasive adaptation.</title>
        <authorList>
            <person name="Liu C."/>
            <person name="Liu B."/>
            <person name="Ren Y."/>
            <person name="Zhang Y."/>
            <person name="Wang H."/>
            <person name="Li S."/>
            <person name="Jiang F."/>
            <person name="Yin L."/>
            <person name="Zhang G."/>
            <person name="Qian W."/>
            <person name="Fan W."/>
        </authorList>
    </citation>
    <scope>NUCLEOTIDE SEQUENCE [LARGE SCALE GENOMIC DNA]</scope>
    <source>
        <strain evidence="1">SZHN2017</strain>
        <tissue evidence="1">Muscle</tissue>
    </source>
</reference>
<organism evidence="1 2">
    <name type="scientific">Pomacea canaliculata</name>
    <name type="common">Golden apple snail</name>
    <dbReference type="NCBI Taxonomy" id="400727"/>
    <lineage>
        <taxon>Eukaryota</taxon>
        <taxon>Metazoa</taxon>
        <taxon>Spiralia</taxon>
        <taxon>Lophotrochozoa</taxon>
        <taxon>Mollusca</taxon>
        <taxon>Gastropoda</taxon>
        <taxon>Caenogastropoda</taxon>
        <taxon>Architaenioglossa</taxon>
        <taxon>Ampullarioidea</taxon>
        <taxon>Ampullariidae</taxon>
        <taxon>Pomacea</taxon>
    </lineage>
</organism>
<evidence type="ECO:0000313" key="2">
    <source>
        <dbReference type="Proteomes" id="UP000245119"/>
    </source>
</evidence>
<proteinExistence type="predicted"/>
<protein>
    <submittedName>
        <fullName evidence="1">Uncharacterized protein</fullName>
    </submittedName>
</protein>
<comment type="caution">
    <text evidence="1">The sequence shown here is derived from an EMBL/GenBank/DDBJ whole genome shotgun (WGS) entry which is preliminary data.</text>
</comment>
<gene>
    <name evidence="1" type="ORF">C0Q70_01214</name>
</gene>
<keyword evidence="2" id="KW-1185">Reference proteome</keyword>
<accession>A0A2T7PYW5</accession>
<dbReference type="AlphaFoldDB" id="A0A2T7PYW5"/>
<dbReference type="EMBL" id="PZQS01000001">
    <property type="protein sequence ID" value="PVD38598.1"/>
    <property type="molecule type" value="Genomic_DNA"/>
</dbReference>
<name>A0A2T7PYW5_POMCA</name>
<dbReference type="Proteomes" id="UP000245119">
    <property type="component" value="Linkage Group LG1"/>
</dbReference>